<name>A0A4Y9SXZ9_9BURK</name>
<dbReference type="InterPro" id="IPR013320">
    <property type="entry name" value="ConA-like_dom_sf"/>
</dbReference>
<evidence type="ECO:0000313" key="5">
    <source>
        <dbReference type="Proteomes" id="UP000297258"/>
    </source>
</evidence>
<dbReference type="RefSeq" id="WP_135190141.1">
    <property type="nucleotide sequence ID" value="NZ_SPUM01000082.1"/>
</dbReference>
<accession>A0A4Y9SXZ9</accession>
<proteinExistence type="predicted"/>
<dbReference type="InterPro" id="IPR006558">
    <property type="entry name" value="LamG-like"/>
</dbReference>
<dbReference type="SMART" id="SM00560">
    <property type="entry name" value="LamGL"/>
    <property type="match status" value="1"/>
</dbReference>
<comment type="caution">
    <text evidence="4">The sequence shown here is derived from an EMBL/GenBank/DDBJ whole genome shotgun (WGS) entry which is preliminary data.</text>
</comment>
<evidence type="ECO:0000313" key="4">
    <source>
        <dbReference type="EMBL" id="TFW31726.1"/>
    </source>
</evidence>
<protein>
    <submittedName>
        <fullName evidence="4">LamG domain-containing protein</fullName>
    </submittedName>
</protein>
<dbReference type="Proteomes" id="UP000297258">
    <property type="component" value="Unassembled WGS sequence"/>
</dbReference>
<evidence type="ECO:0000256" key="2">
    <source>
        <dbReference type="ARBA" id="ARBA00023157"/>
    </source>
</evidence>
<organism evidence="4 5">
    <name type="scientific">Massilia horti</name>
    <dbReference type="NCBI Taxonomy" id="2562153"/>
    <lineage>
        <taxon>Bacteria</taxon>
        <taxon>Pseudomonadati</taxon>
        <taxon>Pseudomonadota</taxon>
        <taxon>Betaproteobacteria</taxon>
        <taxon>Burkholderiales</taxon>
        <taxon>Oxalobacteraceae</taxon>
        <taxon>Telluria group</taxon>
        <taxon>Massilia</taxon>
    </lineage>
</organism>
<keyword evidence="1" id="KW-0732">Signal</keyword>
<feature type="domain" description="LamG-like jellyroll fold" evidence="3">
    <location>
        <begin position="92"/>
        <end position="239"/>
    </location>
</feature>
<dbReference type="AlphaFoldDB" id="A0A4Y9SXZ9"/>
<reference evidence="4 5" key="1">
    <citation type="submission" date="2019-03" db="EMBL/GenBank/DDBJ databases">
        <title>Draft genome of Massilia hortus sp. nov., a novel bacterial species of the Oxalobacteraceae family.</title>
        <authorList>
            <person name="Peta V."/>
            <person name="Raths R."/>
            <person name="Bucking H."/>
        </authorList>
    </citation>
    <scope>NUCLEOTIDE SEQUENCE [LARGE SCALE GENOMIC DNA]</scope>
    <source>
        <strain evidence="4 5">ONC3</strain>
    </source>
</reference>
<keyword evidence="2" id="KW-1015">Disulfide bond</keyword>
<dbReference type="EMBL" id="SPUM01000082">
    <property type="protein sequence ID" value="TFW31726.1"/>
    <property type="molecule type" value="Genomic_DNA"/>
</dbReference>
<dbReference type="Pfam" id="PF13385">
    <property type="entry name" value="Laminin_G_3"/>
    <property type="match status" value="1"/>
</dbReference>
<dbReference type="Gene3D" id="2.60.120.200">
    <property type="match status" value="1"/>
</dbReference>
<evidence type="ECO:0000259" key="3">
    <source>
        <dbReference type="SMART" id="SM00560"/>
    </source>
</evidence>
<keyword evidence="5" id="KW-1185">Reference proteome</keyword>
<evidence type="ECO:0000256" key="1">
    <source>
        <dbReference type="ARBA" id="ARBA00022729"/>
    </source>
</evidence>
<dbReference type="SUPFAM" id="SSF49899">
    <property type="entry name" value="Concanavalin A-like lectins/glucanases"/>
    <property type="match status" value="1"/>
</dbReference>
<sequence>MKPPHSEPRRRLLRAGVSLSGLALPPGLALAVTPVHHQWSLWVFDNLERVGGLPVKVEGAPQLIDTPLGTAVQFDGVHDALFIDQHPLAGAATFTFEAFFRPDGGAFEQRWFHLASDEPAPAPGQPPASPPSGTRFLFEIRVVDDTWYLDTYTHGAGYGQTLIFPDRRYPLGQWYHVAQTFDGRMYRAYVNGQLQGEAEVPFKPQGPGKASVGVRMNRVNYFKGAIRAARFTHAALSPAQFMSMP</sequence>
<gene>
    <name evidence="4" type="ORF">E4O92_12685</name>
</gene>
<dbReference type="OrthoDB" id="222550at2"/>